<feature type="transmembrane region" description="Helical" evidence="1">
    <location>
        <begin position="6"/>
        <end position="23"/>
    </location>
</feature>
<feature type="transmembrane region" description="Helical" evidence="1">
    <location>
        <begin position="69"/>
        <end position="90"/>
    </location>
</feature>
<dbReference type="Proteomes" id="UP000271603">
    <property type="component" value="Chromosome"/>
</dbReference>
<organism evidence="3 4">
    <name type="scientific">Serratia rubidaea</name>
    <name type="common">Serratia marinorubra</name>
    <dbReference type="NCBI Taxonomy" id="61652"/>
    <lineage>
        <taxon>Bacteria</taxon>
        <taxon>Pseudomonadati</taxon>
        <taxon>Pseudomonadota</taxon>
        <taxon>Gammaproteobacteria</taxon>
        <taxon>Enterobacterales</taxon>
        <taxon>Yersiniaceae</taxon>
        <taxon>Serratia</taxon>
    </lineage>
</organism>
<feature type="domain" description="Csal-0991-like N-terminal" evidence="2">
    <location>
        <begin position="5"/>
        <end position="100"/>
    </location>
</feature>
<dbReference type="AlphaFoldDB" id="A0A3S4HX96"/>
<evidence type="ECO:0000313" key="3">
    <source>
        <dbReference type="EMBL" id="VEA68700.1"/>
    </source>
</evidence>
<dbReference type="EMBL" id="LR134155">
    <property type="protein sequence ID" value="VEA68700.1"/>
    <property type="molecule type" value="Genomic_DNA"/>
</dbReference>
<dbReference type="Pfam" id="PF11982">
    <property type="entry name" value="DUF3483"/>
    <property type="match status" value="1"/>
</dbReference>
<gene>
    <name evidence="3" type="ORF">NCTC9419_00568</name>
</gene>
<name>A0A3S4HX96_SERRU</name>
<keyword evidence="1" id="KW-1133">Transmembrane helix</keyword>
<keyword evidence="1" id="KW-0472">Membrane</keyword>
<accession>A0A3S4HX96</accession>
<dbReference type="InterPro" id="IPR021872">
    <property type="entry name" value="Csal_0991-like_N"/>
</dbReference>
<keyword evidence="1" id="KW-0812">Transmembrane</keyword>
<reference evidence="3 4" key="1">
    <citation type="submission" date="2018-12" db="EMBL/GenBank/DDBJ databases">
        <authorList>
            <consortium name="Pathogen Informatics"/>
        </authorList>
    </citation>
    <scope>NUCLEOTIDE SEQUENCE [LARGE SCALE GENOMIC DNA]</scope>
    <source>
        <strain evidence="3 4">NCTC9419</strain>
    </source>
</reference>
<protein>
    <submittedName>
        <fullName evidence="3">Domain of uncharacterized function (DUF3483)</fullName>
    </submittedName>
</protein>
<proteinExistence type="predicted"/>
<evidence type="ECO:0000259" key="2">
    <source>
        <dbReference type="Pfam" id="PF11982"/>
    </source>
</evidence>
<evidence type="ECO:0000313" key="4">
    <source>
        <dbReference type="Proteomes" id="UP000271603"/>
    </source>
</evidence>
<evidence type="ECO:0000256" key="1">
    <source>
        <dbReference type="SAM" id="Phobius"/>
    </source>
</evidence>
<sequence length="104" mass="11572">MILDRLLPVLLTVALLLAAVGIIRRIRLWRAGRPEKVALLAGLLAMPRRYLVDLHHVVARDKVMSNTHVATAGGFVLSMLLILAVHLFGIHSRWLAGALLGRWR</sequence>